<comment type="similarity">
    <text evidence="1">Belongs to the strictosidine synthase family.</text>
</comment>
<comment type="caution">
    <text evidence="7">The sequence shown here is derived from an EMBL/GenBank/DDBJ whole genome shotgun (WGS) entry which is preliminary data.</text>
</comment>
<evidence type="ECO:0000256" key="1">
    <source>
        <dbReference type="ARBA" id="ARBA00009191"/>
    </source>
</evidence>
<feature type="region of interest" description="Disordered" evidence="4">
    <location>
        <begin position="442"/>
        <end position="687"/>
    </location>
</feature>
<dbReference type="PRINTS" id="PR01217">
    <property type="entry name" value="PRICHEXTENSN"/>
</dbReference>
<protein>
    <recommendedName>
        <fullName evidence="6">Strictosidine synthase conserved region domain-containing protein</fullName>
    </recommendedName>
</protein>
<keyword evidence="5" id="KW-0472">Membrane</keyword>
<dbReference type="InterPro" id="IPR011042">
    <property type="entry name" value="6-blade_b-propeller_TolB-like"/>
</dbReference>
<dbReference type="SUPFAM" id="SSF63829">
    <property type="entry name" value="Calcium-dependent phosphotriesterase"/>
    <property type="match status" value="1"/>
</dbReference>
<keyword evidence="8" id="KW-1185">Reference proteome</keyword>
<evidence type="ECO:0000313" key="7">
    <source>
        <dbReference type="EMBL" id="KAK9874105.1"/>
    </source>
</evidence>
<keyword evidence="5" id="KW-1133">Transmembrane helix</keyword>
<dbReference type="InterPro" id="IPR018119">
    <property type="entry name" value="Strictosidine_synth_cons-reg"/>
</dbReference>
<name>A0AAW1TUU0_9CUCU</name>
<dbReference type="Pfam" id="PF20067">
    <property type="entry name" value="SSL_N"/>
    <property type="match status" value="1"/>
</dbReference>
<dbReference type="PANTHER" id="PTHR10426">
    <property type="entry name" value="STRICTOSIDINE SYNTHASE-RELATED"/>
    <property type="match status" value="1"/>
</dbReference>
<accession>A0AAW1TUU0</accession>
<proteinExistence type="inferred from homology"/>
<dbReference type="GO" id="GO:0012505">
    <property type="term" value="C:endomembrane system"/>
    <property type="evidence" value="ECO:0007669"/>
    <property type="project" value="TreeGrafter"/>
</dbReference>
<reference evidence="7 8" key="1">
    <citation type="submission" date="2023-03" db="EMBL/GenBank/DDBJ databases">
        <title>Genome insight into feeding habits of ladybird beetles.</title>
        <authorList>
            <person name="Li H.-S."/>
            <person name="Huang Y.-H."/>
            <person name="Pang H."/>
        </authorList>
    </citation>
    <scope>NUCLEOTIDE SEQUENCE [LARGE SCALE GENOMIC DNA]</scope>
    <source>
        <strain evidence="7">SYSU_2023b</strain>
        <tissue evidence="7">Whole body</tissue>
    </source>
</reference>
<sequence length="687" mass="75378">MGVFSFLKTIIRLAIEAFVLILLITFIPGLPPDVNISKSWKVEKINLEDKFSLNNKLDGIEILYKDQVHGPESFTDDHDFVYTSLHLGDIVKLVGKHIVPVVKFGKPCKGVYQEEICGRPLGLTFGKDGYLYAADAYYGIFRVNVKTGEKVKLISMDEEIDGRKPKLPNSLVVACNGDIYWTDSDTNFSLQDIVYSLLGDGSGRLIHYSAKTGKNEVLLDNLHFANGVKLSHNEDYLLVSETNKNRIHRIYLKGPKKSVNEIFIDHLPGMPDNIQTDGSSGFIVGIVQDVHSKNPSIAQVFSQFPNIRKFLVRSFGLIELAFKTIDKIYPNEFTQKGIHFVGHSEPFAAIPGKTAILHISENGEVLDCLWGNSKIVGKFSEGHIVKDHLYLGSPYNKHLGRISLSKIGWEHLRQKTDYLSATRHRCLNINKIETTVDKDFKLPNIPTEEPAVTKRESTTTPRPITKSTTSKPIASTEPPTKPSSTTSRPTTVSPKPTVSNSHPHAAAQKPSTSAHKPPTPSHEPHVTATKPIADAPPKPPSPSPKPTPSPKPHAATPKPTAEAPNKPLTPSPKSSAQPPKPHTSTPKSTADADKPKIPVTTHKPSGASDKSTTPTPSVSPHSTSETSKPKISPKQDQVEINIPQEPKKSASPSTVPKSKEDPKSTNPQKILKTDSEKANIRSLKNEL</sequence>
<feature type="compositionally biased region" description="Basic and acidic residues" evidence="4">
    <location>
        <begin position="671"/>
        <end position="687"/>
    </location>
</feature>
<dbReference type="EMBL" id="JARQZJ010000031">
    <property type="protein sequence ID" value="KAK9874105.1"/>
    <property type="molecule type" value="Genomic_DNA"/>
</dbReference>
<evidence type="ECO:0000259" key="6">
    <source>
        <dbReference type="Pfam" id="PF03088"/>
    </source>
</evidence>
<feature type="compositionally biased region" description="Pro residues" evidence="4">
    <location>
        <begin position="534"/>
        <end position="551"/>
    </location>
</feature>
<keyword evidence="3" id="KW-0325">Glycoprotein</keyword>
<evidence type="ECO:0000256" key="2">
    <source>
        <dbReference type="ARBA" id="ARBA00022553"/>
    </source>
</evidence>
<dbReference type="GO" id="GO:0016787">
    <property type="term" value="F:hydrolase activity"/>
    <property type="evidence" value="ECO:0007669"/>
    <property type="project" value="TreeGrafter"/>
</dbReference>
<evidence type="ECO:0000256" key="4">
    <source>
        <dbReference type="SAM" id="MobiDB-lite"/>
    </source>
</evidence>
<keyword evidence="2" id="KW-0597">Phosphoprotein</keyword>
<dbReference type="Proteomes" id="UP001431783">
    <property type="component" value="Unassembled WGS sequence"/>
</dbReference>
<feature type="compositionally biased region" description="Low complexity" evidence="4">
    <location>
        <begin position="611"/>
        <end position="626"/>
    </location>
</feature>
<dbReference type="Pfam" id="PF03088">
    <property type="entry name" value="Str_synth"/>
    <property type="match status" value="1"/>
</dbReference>
<dbReference type="Gene3D" id="2.120.10.30">
    <property type="entry name" value="TolB, C-terminal domain"/>
    <property type="match status" value="1"/>
</dbReference>
<evidence type="ECO:0000256" key="3">
    <source>
        <dbReference type="ARBA" id="ARBA00023180"/>
    </source>
</evidence>
<gene>
    <name evidence="7" type="ORF">WA026_002459</name>
</gene>
<feature type="transmembrane region" description="Helical" evidence="5">
    <location>
        <begin position="12"/>
        <end position="30"/>
    </location>
</feature>
<evidence type="ECO:0000313" key="8">
    <source>
        <dbReference type="Proteomes" id="UP001431783"/>
    </source>
</evidence>
<evidence type="ECO:0000256" key="5">
    <source>
        <dbReference type="SAM" id="Phobius"/>
    </source>
</evidence>
<dbReference type="AlphaFoldDB" id="A0AAW1TUU0"/>
<feature type="compositionally biased region" description="Low complexity" evidence="4">
    <location>
        <begin position="458"/>
        <end position="499"/>
    </location>
</feature>
<feature type="domain" description="Strictosidine synthase conserved region" evidence="6">
    <location>
        <begin position="169"/>
        <end position="255"/>
    </location>
</feature>
<dbReference type="PANTHER" id="PTHR10426:SF88">
    <property type="entry name" value="ADIPOCYTE PLASMA MEMBRANE-ASSOCIATED PROTEIN HEMOMUCIN-RELATED"/>
    <property type="match status" value="1"/>
</dbReference>
<feature type="compositionally biased region" description="Low complexity" evidence="4">
    <location>
        <begin position="552"/>
        <end position="589"/>
    </location>
</feature>
<keyword evidence="5" id="KW-0812">Transmembrane</keyword>
<organism evidence="7 8">
    <name type="scientific">Henosepilachna vigintioctopunctata</name>
    <dbReference type="NCBI Taxonomy" id="420089"/>
    <lineage>
        <taxon>Eukaryota</taxon>
        <taxon>Metazoa</taxon>
        <taxon>Ecdysozoa</taxon>
        <taxon>Arthropoda</taxon>
        <taxon>Hexapoda</taxon>
        <taxon>Insecta</taxon>
        <taxon>Pterygota</taxon>
        <taxon>Neoptera</taxon>
        <taxon>Endopterygota</taxon>
        <taxon>Coleoptera</taxon>
        <taxon>Polyphaga</taxon>
        <taxon>Cucujiformia</taxon>
        <taxon>Coccinelloidea</taxon>
        <taxon>Coccinellidae</taxon>
        <taxon>Epilachninae</taxon>
        <taxon>Epilachnini</taxon>
        <taxon>Henosepilachna</taxon>
    </lineage>
</organism>